<accession>A0A7U2I4J6</accession>
<dbReference type="EMBL" id="CP069034">
    <property type="protein sequence ID" value="QRD01595.1"/>
    <property type="molecule type" value="Genomic_DNA"/>
</dbReference>
<dbReference type="AlphaFoldDB" id="A0A7U2I4J6"/>
<organism evidence="1 2">
    <name type="scientific">Phaeosphaeria nodorum (strain SN15 / ATCC MYA-4574 / FGSC 10173)</name>
    <name type="common">Glume blotch fungus</name>
    <name type="synonym">Parastagonospora nodorum</name>
    <dbReference type="NCBI Taxonomy" id="321614"/>
    <lineage>
        <taxon>Eukaryota</taxon>
        <taxon>Fungi</taxon>
        <taxon>Dikarya</taxon>
        <taxon>Ascomycota</taxon>
        <taxon>Pezizomycotina</taxon>
        <taxon>Dothideomycetes</taxon>
        <taxon>Pleosporomycetidae</taxon>
        <taxon>Pleosporales</taxon>
        <taxon>Pleosporineae</taxon>
        <taxon>Phaeosphaeriaceae</taxon>
        <taxon>Parastagonospora</taxon>
    </lineage>
</organism>
<keyword evidence="2" id="KW-1185">Reference proteome</keyword>
<sequence length="86" mass="9658">MAHAGAVICQAHRGRTCNCARRYVGSLLPGEFDGSESICIARRSKIWGMERIERIESFNDTRDQPCLEIQKLPGFEYIMISAVLAL</sequence>
<reference evidence="2" key="1">
    <citation type="journal article" date="2021" name="BMC Genomics">
        <title>Chromosome-level genome assembly and manually-curated proteome of model necrotroph Parastagonospora nodorum Sn15 reveals a genome-wide trove of candidate effector homologs, and redundancy of virulence-related functions within an accessory chromosome.</title>
        <authorList>
            <person name="Bertazzoni S."/>
            <person name="Jones D.A.B."/>
            <person name="Phan H.T."/>
            <person name="Tan K.-C."/>
            <person name="Hane J.K."/>
        </authorList>
    </citation>
    <scope>NUCLEOTIDE SEQUENCE [LARGE SCALE GENOMIC DNA]</scope>
    <source>
        <strain evidence="2">SN15 / ATCC MYA-4574 / FGSC 10173)</strain>
    </source>
</reference>
<dbReference type="Proteomes" id="UP000663193">
    <property type="component" value="Chromosome 12"/>
</dbReference>
<gene>
    <name evidence="1" type="ORF">JI435_417040</name>
</gene>
<protein>
    <submittedName>
        <fullName evidence="1">Uncharacterized protein</fullName>
    </submittedName>
</protein>
<proteinExistence type="predicted"/>
<evidence type="ECO:0000313" key="2">
    <source>
        <dbReference type="Proteomes" id="UP000663193"/>
    </source>
</evidence>
<evidence type="ECO:0000313" key="1">
    <source>
        <dbReference type="EMBL" id="QRD01595.1"/>
    </source>
</evidence>
<dbReference type="VEuPathDB" id="FungiDB:JI435_417040"/>
<name>A0A7U2I4J6_PHANO</name>